<evidence type="ECO:0008006" key="10">
    <source>
        <dbReference type="Google" id="ProtNLM"/>
    </source>
</evidence>
<dbReference type="InterPro" id="IPR022357">
    <property type="entry name" value="MIP_CS"/>
</dbReference>
<dbReference type="GO" id="GO:0015254">
    <property type="term" value="F:glycerol channel activity"/>
    <property type="evidence" value="ECO:0007669"/>
    <property type="project" value="TreeGrafter"/>
</dbReference>
<evidence type="ECO:0000256" key="7">
    <source>
        <dbReference type="RuleBase" id="RU000477"/>
    </source>
</evidence>
<dbReference type="AlphaFoldDB" id="A0A7S4B6R5"/>
<feature type="transmembrane region" description="Helical" evidence="8">
    <location>
        <begin position="174"/>
        <end position="192"/>
    </location>
</feature>
<dbReference type="EMBL" id="HBIZ01012582">
    <property type="protein sequence ID" value="CAE0754974.1"/>
    <property type="molecule type" value="Transcribed_RNA"/>
</dbReference>
<dbReference type="PROSITE" id="PS00221">
    <property type="entry name" value="MIP"/>
    <property type="match status" value="1"/>
</dbReference>
<evidence type="ECO:0000256" key="3">
    <source>
        <dbReference type="ARBA" id="ARBA00022448"/>
    </source>
</evidence>
<gene>
    <name evidence="9" type="ORF">PCAR00345_LOCUS7561</name>
</gene>
<dbReference type="InterPro" id="IPR000425">
    <property type="entry name" value="MIP"/>
</dbReference>
<evidence type="ECO:0000256" key="2">
    <source>
        <dbReference type="ARBA" id="ARBA00006175"/>
    </source>
</evidence>
<feature type="transmembrane region" description="Helical" evidence="8">
    <location>
        <begin position="257"/>
        <end position="278"/>
    </location>
</feature>
<name>A0A7S4B6R5_CHRCT</name>
<evidence type="ECO:0000256" key="1">
    <source>
        <dbReference type="ARBA" id="ARBA00004141"/>
    </source>
</evidence>
<evidence type="ECO:0000313" key="9">
    <source>
        <dbReference type="EMBL" id="CAE0754974.1"/>
    </source>
</evidence>
<dbReference type="PANTHER" id="PTHR43829:SF9">
    <property type="entry name" value="AQUAPORIN-9"/>
    <property type="match status" value="1"/>
</dbReference>
<accession>A0A7S4B6R5</accession>
<keyword evidence="5 8" id="KW-1133">Transmembrane helix</keyword>
<keyword evidence="4 7" id="KW-0812">Transmembrane</keyword>
<feature type="transmembrane region" description="Helical" evidence="8">
    <location>
        <begin position="62"/>
        <end position="81"/>
    </location>
</feature>
<comment type="similarity">
    <text evidence="2 7">Belongs to the MIP/aquaporin (TC 1.A.8) family.</text>
</comment>
<sequence>MCKLRLNCNHRVSCHQRHTPLLHKCVAEVVGTFFLVFFGTGINSVAIATGATSGIWQGAVCWGYGAALSVYLTAGVSGAHLNPAVSFSLLLFRRDEMPPKYFFPYVISQFFGALFAGIMVYANFGSSLEAKEDALGIERGDSESVETAAGFGEYYPDPAYPSIPQSAVSTAGAFWMQVFATGIMLMFVVGLTDERNPSRPTPGMIPFFIGMLISVLICLFAPYNQAGMNPWRDFCPRLVALWFGWGDIAIPGPRNGFWIYLLAPMIGAPLGVFAYDVLIRPAFPTEAEDLESTSKRERPPSGLWANDQTDIQRIVRELRQTDIGQLQSTLRGNSQMNGSIGPNVVSVAAMDSMA</sequence>
<feature type="transmembrane region" description="Helical" evidence="8">
    <location>
        <begin position="102"/>
        <end position="122"/>
    </location>
</feature>
<dbReference type="PRINTS" id="PR00783">
    <property type="entry name" value="MINTRINSICP"/>
</dbReference>
<comment type="subcellular location">
    <subcellularLocation>
        <location evidence="1">Membrane</location>
        <topology evidence="1">Multi-pass membrane protein</topology>
    </subcellularLocation>
</comment>
<evidence type="ECO:0000256" key="4">
    <source>
        <dbReference type="ARBA" id="ARBA00022692"/>
    </source>
</evidence>
<organism evidence="9">
    <name type="scientific">Chrysotila carterae</name>
    <name type="common">Marine alga</name>
    <name type="synonym">Syracosphaera carterae</name>
    <dbReference type="NCBI Taxonomy" id="13221"/>
    <lineage>
        <taxon>Eukaryota</taxon>
        <taxon>Haptista</taxon>
        <taxon>Haptophyta</taxon>
        <taxon>Prymnesiophyceae</taxon>
        <taxon>Isochrysidales</taxon>
        <taxon>Isochrysidaceae</taxon>
        <taxon>Chrysotila</taxon>
    </lineage>
</organism>
<evidence type="ECO:0000256" key="5">
    <source>
        <dbReference type="ARBA" id="ARBA00022989"/>
    </source>
</evidence>
<dbReference type="InterPro" id="IPR050363">
    <property type="entry name" value="MIP/Aquaporin"/>
</dbReference>
<keyword evidence="6 8" id="KW-0472">Membrane</keyword>
<dbReference type="Pfam" id="PF00230">
    <property type="entry name" value="MIP"/>
    <property type="match status" value="1"/>
</dbReference>
<dbReference type="InterPro" id="IPR023271">
    <property type="entry name" value="Aquaporin-like"/>
</dbReference>
<keyword evidence="3 7" id="KW-0813">Transport</keyword>
<feature type="transmembrane region" description="Helical" evidence="8">
    <location>
        <begin position="204"/>
        <end position="223"/>
    </location>
</feature>
<evidence type="ECO:0000256" key="6">
    <source>
        <dbReference type="ARBA" id="ARBA00023136"/>
    </source>
</evidence>
<dbReference type="PANTHER" id="PTHR43829">
    <property type="entry name" value="AQUAPORIN OR AQUAGLYCEROPORIN RELATED"/>
    <property type="match status" value="1"/>
</dbReference>
<protein>
    <recommendedName>
        <fullName evidence="10">Aquaporin</fullName>
    </recommendedName>
</protein>
<proteinExistence type="inferred from homology"/>
<dbReference type="GO" id="GO:0005886">
    <property type="term" value="C:plasma membrane"/>
    <property type="evidence" value="ECO:0007669"/>
    <property type="project" value="TreeGrafter"/>
</dbReference>
<dbReference type="SUPFAM" id="SSF81338">
    <property type="entry name" value="Aquaporin-like"/>
    <property type="match status" value="1"/>
</dbReference>
<reference evidence="9" key="1">
    <citation type="submission" date="2021-01" db="EMBL/GenBank/DDBJ databases">
        <authorList>
            <person name="Corre E."/>
            <person name="Pelletier E."/>
            <person name="Niang G."/>
            <person name="Scheremetjew M."/>
            <person name="Finn R."/>
            <person name="Kale V."/>
            <person name="Holt S."/>
            <person name="Cochrane G."/>
            <person name="Meng A."/>
            <person name="Brown T."/>
            <person name="Cohen L."/>
        </authorList>
    </citation>
    <scope>NUCLEOTIDE SEQUENCE</scope>
    <source>
        <strain evidence="9">CCMP645</strain>
    </source>
</reference>
<evidence type="ECO:0000256" key="8">
    <source>
        <dbReference type="SAM" id="Phobius"/>
    </source>
</evidence>
<dbReference type="Gene3D" id="1.20.1080.10">
    <property type="entry name" value="Glycerol uptake facilitator protein"/>
    <property type="match status" value="1"/>
</dbReference>